<organism evidence="1 2">
    <name type="scientific">Cochleicola gelatinilyticus</name>
    <dbReference type="NCBI Taxonomy" id="1763537"/>
    <lineage>
        <taxon>Bacteria</taxon>
        <taxon>Pseudomonadati</taxon>
        <taxon>Bacteroidota</taxon>
        <taxon>Flavobacteriia</taxon>
        <taxon>Flavobacteriales</taxon>
        <taxon>Flavobacteriaceae</taxon>
        <taxon>Cochleicola</taxon>
    </lineage>
</organism>
<dbReference type="AlphaFoldDB" id="A0A167IX77"/>
<evidence type="ECO:0000313" key="1">
    <source>
        <dbReference type="EMBL" id="OAB80103.1"/>
    </source>
</evidence>
<reference evidence="1 2" key="1">
    <citation type="submission" date="2016-02" db="EMBL/GenBank/DDBJ databases">
        <title>Ulvibacter sp. LPB0005, isolated from Thais luteostoma.</title>
        <authorList>
            <person name="Shin S.-K."/>
            <person name="Yi H."/>
        </authorList>
    </citation>
    <scope>NUCLEOTIDE SEQUENCE [LARGE SCALE GENOMIC DNA]</scope>
    <source>
        <strain evidence="1 2">LPB0005</strain>
    </source>
</reference>
<dbReference type="RefSeq" id="WP_068590362.1">
    <property type="nucleotide sequence ID" value="NZ_LRXL01000026.1"/>
</dbReference>
<dbReference type="Proteomes" id="UP000077013">
    <property type="component" value="Unassembled WGS sequence"/>
</dbReference>
<evidence type="ECO:0000313" key="2">
    <source>
        <dbReference type="Proteomes" id="UP000077013"/>
    </source>
</evidence>
<dbReference type="EMBL" id="LRXL01000026">
    <property type="protein sequence ID" value="OAB80103.1"/>
    <property type="molecule type" value="Genomic_DNA"/>
</dbReference>
<sequence>MTLLTILKAIQKPAILVLAFVYLLVPLQKPLLEGFHKLEHAILQTDVDYSHELAHDADIEHGHEHKAISFLSELFSSEKNASDSEMHSKELKFDKHFQEPNFTSETLPKPFKKSLFFFVSETYSVVPRNDTPPPRFFFS</sequence>
<name>A0A167IX77_9FLAO</name>
<comment type="caution">
    <text evidence="1">The sequence shown here is derived from an EMBL/GenBank/DDBJ whole genome shotgun (WGS) entry which is preliminary data.</text>
</comment>
<protein>
    <submittedName>
        <fullName evidence="1">Uncharacterized protein</fullName>
    </submittedName>
</protein>
<dbReference type="STRING" id="1763537.ULVI_05020"/>
<proteinExistence type="predicted"/>
<gene>
    <name evidence="1" type="ORF">ULVI_05020</name>
</gene>
<keyword evidence="2" id="KW-1185">Reference proteome</keyword>
<accession>A0A167IX77</accession>
<dbReference type="OrthoDB" id="1437659at2"/>